<feature type="domain" description="THIF-type NAD/FAD binding fold" evidence="1">
    <location>
        <begin position="339"/>
        <end position="497"/>
    </location>
</feature>
<proteinExistence type="predicted"/>
<name>A0A6P1YL31_9HYPH</name>
<gene>
    <name evidence="3" type="ORF">G3A50_03865</name>
</gene>
<reference evidence="3 4" key="1">
    <citation type="submission" date="2020-02" db="EMBL/GenBank/DDBJ databases">
        <authorList>
            <person name="Li G."/>
        </authorList>
    </citation>
    <scope>NUCLEOTIDE SEQUENCE [LARGE SCALE GENOMIC DNA]</scope>
    <source>
        <strain evidence="3 4">DSM 102029</strain>
    </source>
</reference>
<feature type="domain" description="Prokaryotic E2 family B" evidence="2">
    <location>
        <begin position="50"/>
        <end position="151"/>
    </location>
</feature>
<dbReference type="Proteomes" id="UP000464751">
    <property type="component" value="Chromosome"/>
</dbReference>
<dbReference type="Gene3D" id="3.40.50.720">
    <property type="entry name" value="NAD(P)-binding Rossmann-like Domain"/>
    <property type="match status" value="1"/>
</dbReference>
<dbReference type="PANTHER" id="PTHR43267:SF1">
    <property type="entry name" value="TRNA THREONYLCARBAMOYLADENOSINE DEHYDRATASE"/>
    <property type="match status" value="1"/>
</dbReference>
<dbReference type="InterPro" id="IPR045886">
    <property type="entry name" value="ThiF/MoeB/HesA"/>
</dbReference>
<protein>
    <submittedName>
        <fullName evidence="3">Ubiquitin-activating enzyme</fullName>
    </submittedName>
</protein>
<dbReference type="InterPro" id="IPR000594">
    <property type="entry name" value="ThiF_NAD_FAD-bd"/>
</dbReference>
<evidence type="ECO:0000313" key="3">
    <source>
        <dbReference type="EMBL" id="QIB32943.1"/>
    </source>
</evidence>
<dbReference type="GO" id="GO:0008641">
    <property type="term" value="F:ubiquitin-like modifier activating enzyme activity"/>
    <property type="evidence" value="ECO:0007669"/>
    <property type="project" value="InterPro"/>
</dbReference>
<dbReference type="KEGG" id="apra:G3A50_03865"/>
<dbReference type="SUPFAM" id="SSF69572">
    <property type="entry name" value="Activating enzymes of the ubiquitin-like proteins"/>
    <property type="match status" value="1"/>
</dbReference>
<keyword evidence="4" id="KW-1185">Reference proteome</keyword>
<dbReference type="PANTHER" id="PTHR43267">
    <property type="entry name" value="TRNA THREONYLCARBAMOYLADENOSINE DEHYDRATASE"/>
    <property type="match status" value="1"/>
</dbReference>
<evidence type="ECO:0000259" key="1">
    <source>
        <dbReference type="Pfam" id="PF00899"/>
    </source>
</evidence>
<dbReference type="InterPro" id="IPR032701">
    <property type="entry name" value="Prok-E2_B_dom"/>
</dbReference>
<organism evidence="3 4">
    <name type="scientific">Ancylobacter pratisalsi</name>
    <dbReference type="NCBI Taxonomy" id="1745854"/>
    <lineage>
        <taxon>Bacteria</taxon>
        <taxon>Pseudomonadati</taxon>
        <taxon>Pseudomonadota</taxon>
        <taxon>Alphaproteobacteria</taxon>
        <taxon>Hyphomicrobiales</taxon>
        <taxon>Xanthobacteraceae</taxon>
        <taxon>Ancylobacter</taxon>
    </lineage>
</organism>
<dbReference type="AlphaFoldDB" id="A0A6P1YL31"/>
<dbReference type="GO" id="GO:0061503">
    <property type="term" value="F:tRNA threonylcarbamoyladenosine dehydratase"/>
    <property type="evidence" value="ECO:0007669"/>
    <property type="project" value="TreeGrafter"/>
</dbReference>
<dbReference type="EMBL" id="CP048630">
    <property type="protein sequence ID" value="QIB32943.1"/>
    <property type="molecule type" value="Genomic_DNA"/>
</dbReference>
<evidence type="ECO:0000259" key="2">
    <source>
        <dbReference type="Pfam" id="PF14461"/>
    </source>
</evidence>
<dbReference type="GO" id="GO:0061504">
    <property type="term" value="P:cyclic threonylcarbamoyladenosine biosynthetic process"/>
    <property type="evidence" value="ECO:0007669"/>
    <property type="project" value="TreeGrafter"/>
</dbReference>
<dbReference type="Pfam" id="PF14461">
    <property type="entry name" value="Prok-E2_B"/>
    <property type="match status" value="1"/>
</dbReference>
<dbReference type="RefSeq" id="WP_163074028.1">
    <property type="nucleotide sequence ID" value="NZ_CP048630.1"/>
</dbReference>
<accession>A0A6P1YL31</accession>
<evidence type="ECO:0000313" key="4">
    <source>
        <dbReference type="Proteomes" id="UP000464751"/>
    </source>
</evidence>
<sequence>MPEDGLPLDWRRAALLLEKTLRERAGQAPERLDSATIASDYPSRDWIVAAWRISVVFSDGVTRQIDLVAGALFPTTPVRTALVDHPEPMTWPHVESDGILCLLPNMAEWDPDDPSEVAMDLLNRSVRLTEELLEGGTVERDFREEFVTYWGYRVHSQGENLFSLVAPQPPSRVVHVWRGKGLEVAGDDQDAIAKWVRNRFGDKTPVKTEAAAFLWLDAPLLPAEYPETATDLYRLAERLDGGAKMVLEEAAKGEPDEVLALLGAIGRGGAALIAVRAHNPKRRKGRPRAPDEPLSVGFRPGHTPQPLLLGRFFGAVPVVRTLVQRADADWVHGRGQDPRTRRLLGATVVVIGCGSVGAPVACALAQTGVGHLILVDPEALAWPNVGRHPLGAAAVGRNKAEALAERLQADFPHLKVEYRACSLHQLIARNKDQLAAADMIVAATGNWVAESALNRWHVRQGRGRPIVYGWTEAHACAGHAVAIGQGDGCLQCHIGRTGAPEITAVEWPDGGNIAQEEPACGAHYQPYGPVELAYVNAMIAEVALDCLLDPPAQSFSRVFVASPRRIASLGGQLTEGWRSAFGEVEEGVRTVNRRWPSARCVACGPKRLDEVA</sequence>
<dbReference type="InterPro" id="IPR035985">
    <property type="entry name" value="Ubiquitin-activating_enz"/>
</dbReference>
<dbReference type="Pfam" id="PF00899">
    <property type="entry name" value="ThiF"/>
    <property type="match status" value="1"/>
</dbReference>